<dbReference type="AlphaFoldDB" id="A0ABD3VXT9"/>
<keyword evidence="2" id="KW-1185">Reference proteome</keyword>
<comment type="caution">
    <text evidence="1">The sequence shown here is derived from an EMBL/GenBank/DDBJ whole genome shotgun (WGS) entry which is preliminary data.</text>
</comment>
<dbReference type="EMBL" id="JBJQND010000009">
    <property type="protein sequence ID" value="KAL3865433.1"/>
    <property type="molecule type" value="Genomic_DNA"/>
</dbReference>
<evidence type="ECO:0000313" key="1">
    <source>
        <dbReference type="EMBL" id="KAL3865433.1"/>
    </source>
</evidence>
<name>A0ABD3VXT9_SINWO</name>
<reference evidence="1 2" key="1">
    <citation type="submission" date="2024-11" db="EMBL/GenBank/DDBJ databases">
        <title>Chromosome-level genome assembly of the freshwater bivalve Anodonta woodiana.</title>
        <authorList>
            <person name="Chen X."/>
        </authorList>
    </citation>
    <scope>NUCLEOTIDE SEQUENCE [LARGE SCALE GENOMIC DNA]</scope>
    <source>
        <strain evidence="1">MN2024</strain>
        <tissue evidence="1">Gills</tissue>
    </source>
</reference>
<sequence length="51" mass="5961">MATKKNNIHVPTPECFRKIKYLPQSVLGRSSTYFRVFQEDQEPTPECFGKI</sequence>
<feature type="non-terminal residue" evidence="1">
    <location>
        <position position="51"/>
    </location>
</feature>
<proteinExistence type="predicted"/>
<evidence type="ECO:0000313" key="2">
    <source>
        <dbReference type="Proteomes" id="UP001634394"/>
    </source>
</evidence>
<organism evidence="1 2">
    <name type="scientific">Sinanodonta woodiana</name>
    <name type="common">Chinese pond mussel</name>
    <name type="synonym">Anodonta woodiana</name>
    <dbReference type="NCBI Taxonomy" id="1069815"/>
    <lineage>
        <taxon>Eukaryota</taxon>
        <taxon>Metazoa</taxon>
        <taxon>Spiralia</taxon>
        <taxon>Lophotrochozoa</taxon>
        <taxon>Mollusca</taxon>
        <taxon>Bivalvia</taxon>
        <taxon>Autobranchia</taxon>
        <taxon>Heteroconchia</taxon>
        <taxon>Palaeoheterodonta</taxon>
        <taxon>Unionida</taxon>
        <taxon>Unionoidea</taxon>
        <taxon>Unionidae</taxon>
        <taxon>Unioninae</taxon>
        <taxon>Sinanodonta</taxon>
    </lineage>
</organism>
<protein>
    <submittedName>
        <fullName evidence="1">Uncharacterized protein</fullName>
    </submittedName>
</protein>
<gene>
    <name evidence="1" type="ORF">ACJMK2_042823</name>
</gene>
<dbReference type="Proteomes" id="UP001634394">
    <property type="component" value="Unassembled WGS sequence"/>
</dbReference>
<accession>A0ABD3VXT9</accession>